<accession>A0A2H3CXU3</accession>
<keyword evidence="3" id="KW-1185">Reference proteome</keyword>
<sequence>MNSPQKPQVRVEPKSPTGQITSPLLATLRQFPMPPPFTSPDGRLRVPASGDDKKHRKSQSAP</sequence>
<dbReference type="AlphaFoldDB" id="A0A2H3CXU3"/>
<evidence type="ECO:0000256" key="1">
    <source>
        <dbReference type="SAM" id="MobiDB-lite"/>
    </source>
</evidence>
<feature type="region of interest" description="Disordered" evidence="1">
    <location>
        <begin position="1"/>
        <end position="20"/>
    </location>
</feature>
<evidence type="ECO:0000313" key="3">
    <source>
        <dbReference type="Proteomes" id="UP000217790"/>
    </source>
</evidence>
<dbReference type="InParanoid" id="A0A2H3CXU3"/>
<reference evidence="3" key="1">
    <citation type="journal article" date="2017" name="Nat. Ecol. Evol.">
        <title>Genome expansion and lineage-specific genetic innovations in the forest pathogenic fungi Armillaria.</title>
        <authorList>
            <person name="Sipos G."/>
            <person name="Prasanna A.N."/>
            <person name="Walter M.C."/>
            <person name="O'Connor E."/>
            <person name="Balint B."/>
            <person name="Krizsan K."/>
            <person name="Kiss B."/>
            <person name="Hess J."/>
            <person name="Varga T."/>
            <person name="Slot J."/>
            <person name="Riley R."/>
            <person name="Boka B."/>
            <person name="Rigling D."/>
            <person name="Barry K."/>
            <person name="Lee J."/>
            <person name="Mihaltcheva S."/>
            <person name="LaButti K."/>
            <person name="Lipzen A."/>
            <person name="Waldron R."/>
            <person name="Moloney N.M."/>
            <person name="Sperisen C."/>
            <person name="Kredics L."/>
            <person name="Vagvoelgyi C."/>
            <person name="Patrignani A."/>
            <person name="Fitzpatrick D."/>
            <person name="Nagy I."/>
            <person name="Doyle S."/>
            <person name="Anderson J.B."/>
            <person name="Grigoriev I.V."/>
            <person name="Gueldener U."/>
            <person name="Muensterkoetter M."/>
            <person name="Nagy L.G."/>
        </authorList>
    </citation>
    <scope>NUCLEOTIDE SEQUENCE [LARGE SCALE GENOMIC DNA]</scope>
    <source>
        <strain evidence="3">Ar21-2</strain>
    </source>
</reference>
<protein>
    <submittedName>
        <fullName evidence="2">Uncharacterized protein</fullName>
    </submittedName>
</protein>
<name>A0A2H3CXU3_ARMGA</name>
<organism evidence="2 3">
    <name type="scientific">Armillaria gallica</name>
    <name type="common">Bulbous honey fungus</name>
    <name type="synonym">Armillaria bulbosa</name>
    <dbReference type="NCBI Taxonomy" id="47427"/>
    <lineage>
        <taxon>Eukaryota</taxon>
        <taxon>Fungi</taxon>
        <taxon>Dikarya</taxon>
        <taxon>Basidiomycota</taxon>
        <taxon>Agaricomycotina</taxon>
        <taxon>Agaricomycetes</taxon>
        <taxon>Agaricomycetidae</taxon>
        <taxon>Agaricales</taxon>
        <taxon>Marasmiineae</taxon>
        <taxon>Physalacriaceae</taxon>
        <taxon>Armillaria</taxon>
    </lineage>
</organism>
<gene>
    <name evidence="2" type="ORF">ARMGADRAFT_1016428</name>
</gene>
<dbReference type="EMBL" id="KZ293676">
    <property type="protein sequence ID" value="PBK87851.1"/>
    <property type="molecule type" value="Genomic_DNA"/>
</dbReference>
<feature type="region of interest" description="Disordered" evidence="1">
    <location>
        <begin position="32"/>
        <end position="62"/>
    </location>
</feature>
<evidence type="ECO:0000313" key="2">
    <source>
        <dbReference type="EMBL" id="PBK87851.1"/>
    </source>
</evidence>
<proteinExistence type="predicted"/>
<dbReference type="Proteomes" id="UP000217790">
    <property type="component" value="Unassembled WGS sequence"/>
</dbReference>